<name>A0A327YM66_9FLAO</name>
<dbReference type="AlphaFoldDB" id="A0A327YM66"/>
<dbReference type="RefSeq" id="WP_111567088.1">
    <property type="nucleotide sequence ID" value="NZ_QLMI01000005.1"/>
</dbReference>
<keyword evidence="2" id="KW-1185">Reference proteome</keyword>
<evidence type="ECO:0000313" key="2">
    <source>
        <dbReference type="Proteomes" id="UP000249620"/>
    </source>
</evidence>
<gene>
    <name evidence="1" type="ORF">B0I03_10563</name>
</gene>
<proteinExistence type="predicted"/>
<comment type="caution">
    <text evidence="1">The sequence shown here is derived from an EMBL/GenBank/DDBJ whole genome shotgun (WGS) entry which is preliminary data.</text>
</comment>
<reference evidence="1 2" key="1">
    <citation type="submission" date="2018-06" db="EMBL/GenBank/DDBJ databases">
        <title>Genomic Encyclopedia of Type Strains, Phase III (KMG-III): the genomes of soil and plant-associated and newly described type strains.</title>
        <authorList>
            <person name="Whitman W."/>
        </authorList>
    </citation>
    <scope>NUCLEOTIDE SEQUENCE [LARGE SCALE GENOMIC DNA]</scope>
    <source>
        <strain evidence="1 2">CGMCC 1.12398</strain>
    </source>
</reference>
<organism evidence="1 2">
    <name type="scientific">Flavobacterium aquaticum</name>
    <dbReference type="NCBI Taxonomy" id="1236486"/>
    <lineage>
        <taxon>Bacteria</taxon>
        <taxon>Pseudomonadati</taxon>
        <taxon>Bacteroidota</taxon>
        <taxon>Flavobacteriia</taxon>
        <taxon>Flavobacteriales</taxon>
        <taxon>Flavobacteriaceae</taxon>
        <taxon>Flavobacterium</taxon>
    </lineage>
</organism>
<accession>A0A327YM66</accession>
<dbReference type="EMBL" id="QLMI01000005">
    <property type="protein sequence ID" value="RAK21631.1"/>
    <property type="molecule type" value="Genomic_DNA"/>
</dbReference>
<protein>
    <submittedName>
        <fullName evidence="1">Uncharacterized protein</fullName>
    </submittedName>
</protein>
<evidence type="ECO:0000313" key="1">
    <source>
        <dbReference type="EMBL" id="RAK21631.1"/>
    </source>
</evidence>
<dbReference type="Proteomes" id="UP000249620">
    <property type="component" value="Unassembled WGS sequence"/>
</dbReference>
<sequence>MIIKINVLYKQKLKPMGILLCEIPSYTEGVNSFFYATLVDDTFTEIRNFSSESIENLLSDINHYLYESQYSIKALFRPYIGEASFKDDIDENIHLLVIN</sequence>